<keyword evidence="7" id="KW-1185">Reference proteome</keyword>
<proteinExistence type="inferred from homology"/>
<dbReference type="Proteomes" id="UP001500729">
    <property type="component" value="Unassembled WGS sequence"/>
</dbReference>
<keyword evidence="4" id="KW-0804">Transcription</keyword>
<dbReference type="EMBL" id="BAAAGS010000015">
    <property type="protein sequence ID" value="GAA0526113.1"/>
    <property type="molecule type" value="Genomic_DNA"/>
</dbReference>
<sequence length="293" mass="31534">MLDVRRLRLLRELAHRGTIAAVADALSFSPSAVSQQLTILEREAGVALLERSGRRVVLTQSGRDLVVHTEAVLEVLERAAADLAGARDGLAGPLRIGTFPSAARTLAAGLAVLARDHPRLEPMVDQIDPAEVAGALRGSELDVALVHDYDFVPPEPAPGLDGEPLLEECLHLAAPSGWRGVDGDDPIARWRDAPWITAPPGMLCHRMAVRACQSAGFAPRIRHHIDDFAAVLGFVAMEQGVAIVPQLAVVDPPPGVALTELPMHRRTRISYRRGADRHPAVSAFVRAMRSVVR</sequence>
<dbReference type="InterPro" id="IPR000847">
    <property type="entry name" value="LysR_HTH_N"/>
</dbReference>
<accession>A0ABP3MV06</accession>
<name>A0ABP3MV06_SACER</name>
<dbReference type="InterPro" id="IPR005119">
    <property type="entry name" value="LysR_subst-bd"/>
</dbReference>
<dbReference type="InterPro" id="IPR036390">
    <property type="entry name" value="WH_DNA-bd_sf"/>
</dbReference>
<evidence type="ECO:0000313" key="6">
    <source>
        <dbReference type="EMBL" id="GAA0526113.1"/>
    </source>
</evidence>
<comment type="caution">
    <text evidence="6">The sequence shown here is derived from an EMBL/GenBank/DDBJ whole genome shotgun (WGS) entry which is preliminary data.</text>
</comment>
<dbReference type="InterPro" id="IPR036388">
    <property type="entry name" value="WH-like_DNA-bd_sf"/>
</dbReference>
<dbReference type="PANTHER" id="PTHR30346:SF29">
    <property type="entry name" value="LYSR SUBSTRATE-BINDING"/>
    <property type="match status" value="1"/>
</dbReference>
<dbReference type="CDD" id="cd08423">
    <property type="entry name" value="PBP2_LTTR_like_6"/>
    <property type="match status" value="1"/>
</dbReference>
<dbReference type="Pfam" id="PF03466">
    <property type="entry name" value="LysR_substrate"/>
    <property type="match status" value="1"/>
</dbReference>
<evidence type="ECO:0000256" key="4">
    <source>
        <dbReference type="ARBA" id="ARBA00023163"/>
    </source>
</evidence>
<evidence type="ECO:0000313" key="7">
    <source>
        <dbReference type="Proteomes" id="UP001500729"/>
    </source>
</evidence>
<evidence type="ECO:0000259" key="5">
    <source>
        <dbReference type="PROSITE" id="PS50931"/>
    </source>
</evidence>
<organism evidence="6 7">
    <name type="scientific">Saccharopolyspora erythraea</name>
    <name type="common">Streptomyces erythraeus</name>
    <dbReference type="NCBI Taxonomy" id="1836"/>
    <lineage>
        <taxon>Bacteria</taxon>
        <taxon>Bacillati</taxon>
        <taxon>Actinomycetota</taxon>
        <taxon>Actinomycetes</taxon>
        <taxon>Pseudonocardiales</taxon>
        <taxon>Pseudonocardiaceae</taxon>
        <taxon>Saccharopolyspora</taxon>
    </lineage>
</organism>
<dbReference type="Gene3D" id="3.40.190.10">
    <property type="entry name" value="Periplasmic binding protein-like II"/>
    <property type="match status" value="2"/>
</dbReference>
<feature type="domain" description="HTH lysR-type" evidence="5">
    <location>
        <begin position="2"/>
        <end position="59"/>
    </location>
</feature>
<gene>
    <name evidence="6" type="ORF">GCM10009533_26800</name>
</gene>
<dbReference type="Pfam" id="PF00126">
    <property type="entry name" value="HTH_1"/>
    <property type="match status" value="1"/>
</dbReference>
<evidence type="ECO:0000256" key="2">
    <source>
        <dbReference type="ARBA" id="ARBA00023015"/>
    </source>
</evidence>
<dbReference type="PROSITE" id="PS50931">
    <property type="entry name" value="HTH_LYSR"/>
    <property type="match status" value="1"/>
</dbReference>
<evidence type="ECO:0000256" key="3">
    <source>
        <dbReference type="ARBA" id="ARBA00023125"/>
    </source>
</evidence>
<dbReference type="SUPFAM" id="SSF53850">
    <property type="entry name" value="Periplasmic binding protein-like II"/>
    <property type="match status" value="1"/>
</dbReference>
<protein>
    <submittedName>
        <fullName evidence="6">LysR family transcriptional regulator</fullName>
    </submittedName>
</protein>
<dbReference type="Gene3D" id="1.10.10.10">
    <property type="entry name" value="Winged helix-like DNA-binding domain superfamily/Winged helix DNA-binding domain"/>
    <property type="match status" value="1"/>
</dbReference>
<reference evidence="7" key="1">
    <citation type="journal article" date="2019" name="Int. J. Syst. Evol. Microbiol.">
        <title>The Global Catalogue of Microorganisms (GCM) 10K type strain sequencing project: providing services to taxonomists for standard genome sequencing and annotation.</title>
        <authorList>
            <consortium name="The Broad Institute Genomics Platform"/>
            <consortium name="The Broad Institute Genome Sequencing Center for Infectious Disease"/>
            <person name="Wu L."/>
            <person name="Ma J."/>
        </authorList>
    </citation>
    <scope>NUCLEOTIDE SEQUENCE [LARGE SCALE GENOMIC DNA]</scope>
    <source>
        <strain evidence="7">JCM 10303</strain>
    </source>
</reference>
<keyword evidence="2" id="KW-0805">Transcription regulation</keyword>
<dbReference type="PANTHER" id="PTHR30346">
    <property type="entry name" value="TRANSCRIPTIONAL DUAL REGULATOR HCAR-RELATED"/>
    <property type="match status" value="1"/>
</dbReference>
<dbReference type="RefSeq" id="WP_009943931.1">
    <property type="nucleotide sequence ID" value="NZ_BAAAGS010000015.1"/>
</dbReference>
<keyword evidence="3" id="KW-0238">DNA-binding</keyword>
<evidence type="ECO:0000256" key="1">
    <source>
        <dbReference type="ARBA" id="ARBA00009437"/>
    </source>
</evidence>
<comment type="similarity">
    <text evidence="1">Belongs to the LysR transcriptional regulatory family.</text>
</comment>
<dbReference type="SUPFAM" id="SSF46785">
    <property type="entry name" value="Winged helix' DNA-binding domain"/>
    <property type="match status" value="1"/>
</dbReference>